<dbReference type="EMBL" id="LNQE01001596">
    <property type="protein sequence ID" value="KUG14996.1"/>
    <property type="molecule type" value="Genomic_DNA"/>
</dbReference>
<name>A0A0W8F277_9ZZZZ</name>
<dbReference type="SUPFAM" id="SSF88723">
    <property type="entry name" value="PIN domain-like"/>
    <property type="match status" value="1"/>
</dbReference>
<sequence>MIVIDTDVLALYHFFVQDPRHEIAVSFMNETRKQARGTTIYNLLELAGILAVAGKADLGKSLVGTYATAADMQVLFPRPSSLSPDAFWADYTGDLVDMMARGLRYGDAKVLWVAERNDASCIVTWNTRLYRDRTPLPVLTPAEVVARES</sequence>
<organism evidence="1">
    <name type="scientific">hydrocarbon metagenome</name>
    <dbReference type="NCBI Taxonomy" id="938273"/>
    <lineage>
        <taxon>unclassified sequences</taxon>
        <taxon>metagenomes</taxon>
        <taxon>ecological metagenomes</taxon>
    </lineage>
</organism>
<reference evidence="1" key="1">
    <citation type="journal article" date="2015" name="Proc. Natl. Acad. Sci. U.S.A.">
        <title>Networks of energetic and metabolic interactions define dynamics in microbial communities.</title>
        <authorList>
            <person name="Embree M."/>
            <person name="Liu J.K."/>
            <person name="Al-Bassam M.M."/>
            <person name="Zengler K."/>
        </authorList>
    </citation>
    <scope>NUCLEOTIDE SEQUENCE</scope>
</reference>
<dbReference type="AlphaFoldDB" id="A0A0W8F277"/>
<accession>A0A0W8F277</accession>
<evidence type="ECO:0008006" key="2">
    <source>
        <dbReference type="Google" id="ProtNLM"/>
    </source>
</evidence>
<protein>
    <recommendedName>
        <fullName evidence="2">PIN domain-containing protein</fullName>
    </recommendedName>
</protein>
<comment type="caution">
    <text evidence="1">The sequence shown here is derived from an EMBL/GenBank/DDBJ whole genome shotgun (WGS) entry which is preliminary data.</text>
</comment>
<proteinExistence type="predicted"/>
<evidence type="ECO:0000313" key="1">
    <source>
        <dbReference type="EMBL" id="KUG14996.1"/>
    </source>
</evidence>
<gene>
    <name evidence="1" type="ORF">ASZ90_015363</name>
</gene>
<dbReference type="InterPro" id="IPR029060">
    <property type="entry name" value="PIN-like_dom_sf"/>
</dbReference>